<feature type="domain" description="Soluble ligand binding" evidence="3">
    <location>
        <begin position="134"/>
        <end position="182"/>
    </location>
</feature>
<dbReference type="Pfam" id="PF10531">
    <property type="entry name" value="SLBB"/>
    <property type="match status" value="1"/>
</dbReference>
<accession>E0TCG4</accession>
<gene>
    <name evidence="4" type="ordered locus">PB2503_11364</name>
</gene>
<sequence>MKYVPSLFDRATLLPLLSLAVILILQGCASSAADYDSEFTAGTAPTRLESLDTSYFELAPADRLDITVFGVRDLSGEYQVNFDGTIKFPLIGTIDASEKTSSELASTIEDALRGRYLTDPQVSVTMIESLGRRITVDGSVERPGIYPIIGRTTLLQAVALAGGPSDGANPKKVLIFREIDGRRAGAAFNLNEIRSGEAEDPRVYGSDVIVMDGSEARARYGDLVRAAPILGLFRFF</sequence>
<dbReference type="Proteomes" id="UP000001302">
    <property type="component" value="Chromosome"/>
</dbReference>
<dbReference type="InterPro" id="IPR003715">
    <property type="entry name" value="Poly_export_N"/>
</dbReference>
<dbReference type="AlphaFoldDB" id="E0TCG4"/>
<dbReference type="KEGG" id="pbr:PB2503_11364"/>
<keyword evidence="5" id="KW-1185">Reference proteome</keyword>
<dbReference type="EMBL" id="CP002156">
    <property type="protein sequence ID" value="ADM10320.1"/>
    <property type="molecule type" value="Genomic_DNA"/>
</dbReference>
<evidence type="ECO:0000313" key="4">
    <source>
        <dbReference type="EMBL" id="ADM10320.1"/>
    </source>
</evidence>
<dbReference type="PANTHER" id="PTHR33619:SF3">
    <property type="entry name" value="POLYSACCHARIDE EXPORT PROTEIN GFCE-RELATED"/>
    <property type="match status" value="1"/>
</dbReference>
<dbReference type="InterPro" id="IPR019554">
    <property type="entry name" value="Soluble_ligand-bd"/>
</dbReference>
<reference evidence="5" key="1">
    <citation type="submission" date="2010-08" db="EMBL/GenBank/DDBJ databases">
        <title>Genome sequence of Parvularcula bermudensis HTCC2503.</title>
        <authorList>
            <person name="Kang D.-M."/>
            <person name="Oh H.-M."/>
            <person name="Cho J.-C."/>
        </authorList>
    </citation>
    <scope>NUCLEOTIDE SEQUENCE [LARGE SCALE GENOMIC DNA]</scope>
    <source>
        <strain evidence="5">ATCC BAA-594 / HTCC2503 / KCTC 12087</strain>
    </source>
</reference>
<dbReference type="GO" id="GO:0015159">
    <property type="term" value="F:polysaccharide transmembrane transporter activity"/>
    <property type="evidence" value="ECO:0007669"/>
    <property type="project" value="InterPro"/>
</dbReference>
<dbReference type="Pfam" id="PF02563">
    <property type="entry name" value="Poly_export"/>
    <property type="match status" value="1"/>
</dbReference>
<dbReference type="InterPro" id="IPR049712">
    <property type="entry name" value="Poly_export"/>
</dbReference>
<protein>
    <submittedName>
        <fullName evidence="4">Xanthan biosynthesis polysaccharide export protein GumB</fullName>
    </submittedName>
</protein>
<dbReference type="Gene3D" id="3.10.560.10">
    <property type="entry name" value="Outer membrane lipoprotein wza domain like"/>
    <property type="match status" value="1"/>
</dbReference>
<dbReference type="Gene3D" id="3.30.1950.10">
    <property type="entry name" value="wza like domain"/>
    <property type="match status" value="1"/>
</dbReference>
<reference evidence="4 5" key="2">
    <citation type="journal article" date="2011" name="J. Bacteriol.">
        <title>Complete genome sequence of strain HTCC2503T of Parvularcula bermudensis, the type species of the order "Parvularculales" in the class Alphaproteobacteria.</title>
        <authorList>
            <person name="Oh H.M."/>
            <person name="Kang I."/>
            <person name="Vergin K.L."/>
            <person name="Kang D."/>
            <person name="Rhee K.H."/>
            <person name="Giovannoni S.J."/>
            <person name="Cho J.C."/>
        </authorList>
    </citation>
    <scope>NUCLEOTIDE SEQUENCE [LARGE SCALE GENOMIC DNA]</scope>
    <source>
        <strain evidence="5">ATCC BAA-594 / HTCC2503 / KCTC 12087</strain>
    </source>
</reference>
<dbReference type="HOGENOM" id="CLU_038343_2_1_5"/>
<evidence type="ECO:0000259" key="2">
    <source>
        <dbReference type="Pfam" id="PF02563"/>
    </source>
</evidence>
<dbReference type="STRING" id="314260.PB2503_11364"/>
<evidence type="ECO:0000259" key="3">
    <source>
        <dbReference type="Pfam" id="PF10531"/>
    </source>
</evidence>
<dbReference type="eggNOG" id="COG1596">
    <property type="taxonomic scope" value="Bacteria"/>
</dbReference>
<proteinExistence type="predicted"/>
<dbReference type="PROSITE" id="PS51257">
    <property type="entry name" value="PROKAR_LIPOPROTEIN"/>
    <property type="match status" value="1"/>
</dbReference>
<evidence type="ECO:0000313" key="5">
    <source>
        <dbReference type="Proteomes" id="UP000001302"/>
    </source>
</evidence>
<organism evidence="4 5">
    <name type="scientific">Parvularcula bermudensis (strain ATCC BAA-594 / HTCC2503 / KCTC 12087)</name>
    <dbReference type="NCBI Taxonomy" id="314260"/>
    <lineage>
        <taxon>Bacteria</taxon>
        <taxon>Pseudomonadati</taxon>
        <taxon>Pseudomonadota</taxon>
        <taxon>Alphaproteobacteria</taxon>
        <taxon>Parvularculales</taxon>
        <taxon>Parvularculaceae</taxon>
        <taxon>Parvularcula</taxon>
    </lineage>
</organism>
<keyword evidence="1" id="KW-0732">Signal</keyword>
<evidence type="ECO:0000256" key="1">
    <source>
        <dbReference type="ARBA" id="ARBA00022729"/>
    </source>
</evidence>
<dbReference type="PANTHER" id="PTHR33619">
    <property type="entry name" value="POLYSACCHARIDE EXPORT PROTEIN GFCE-RELATED"/>
    <property type="match status" value="1"/>
</dbReference>
<name>E0TCG4_PARBH</name>
<feature type="domain" description="Polysaccharide export protein N-terminal" evidence="2">
    <location>
        <begin position="56"/>
        <end position="126"/>
    </location>
</feature>